<dbReference type="Proteomes" id="UP000499080">
    <property type="component" value="Unassembled WGS sequence"/>
</dbReference>
<accession>A0A4Y2KZI5</accession>
<proteinExistence type="predicted"/>
<comment type="caution">
    <text evidence="1">The sequence shown here is derived from an EMBL/GenBank/DDBJ whole genome shotgun (WGS) entry which is preliminary data.</text>
</comment>
<evidence type="ECO:0000313" key="1">
    <source>
        <dbReference type="EMBL" id="GBN06953.1"/>
    </source>
</evidence>
<sequence>MPLFSTTPWLLAPELQLKLFEADFILQYVDLYHHRPLIATLHVSGRKPSDKCITWRRNNRSNVILSMLSSERTLNSETILYRARLAEMV</sequence>
<evidence type="ECO:0000313" key="2">
    <source>
        <dbReference type="Proteomes" id="UP000499080"/>
    </source>
</evidence>
<gene>
    <name evidence="1" type="ORF">AVEN_13145_1</name>
</gene>
<protein>
    <submittedName>
        <fullName evidence="1">Uncharacterized protein</fullName>
    </submittedName>
</protein>
<name>A0A4Y2KZI5_ARAVE</name>
<keyword evidence="2" id="KW-1185">Reference proteome</keyword>
<reference evidence="1 2" key="1">
    <citation type="journal article" date="2019" name="Sci. Rep.">
        <title>Orb-weaving spider Araneus ventricosus genome elucidates the spidroin gene catalogue.</title>
        <authorList>
            <person name="Kono N."/>
            <person name="Nakamura H."/>
            <person name="Ohtoshi R."/>
            <person name="Moran D.A.P."/>
            <person name="Shinohara A."/>
            <person name="Yoshida Y."/>
            <person name="Fujiwara M."/>
            <person name="Mori M."/>
            <person name="Tomita M."/>
            <person name="Arakawa K."/>
        </authorList>
    </citation>
    <scope>NUCLEOTIDE SEQUENCE [LARGE SCALE GENOMIC DNA]</scope>
</reference>
<organism evidence="1 2">
    <name type="scientific">Araneus ventricosus</name>
    <name type="common">Orbweaver spider</name>
    <name type="synonym">Epeira ventricosa</name>
    <dbReference type="NCBI Taxonomy" id="182803"/>
    <lineage>
        <taxon>Eukaryota</taxon>
        <taxon>Metazoa</taxon>
        <taxon>Ecdysozoa</taxon>
        <taxon>Arthropoda</taxon>
        <taxon>Chelicerata</taxon>
        <taxon>Arachnida</taxon>
        <taxon>Araneae</taxon>
        <taxon>Araneomorphae</taxon>
        <taxon>Entelegynae</taxon>
        <taxon>Araneoidea</taxon>
        <taxon>Araneidae</taxon>
        <taxon>Araneus</taxon>
    </lineage>
</organism>
<dbReference type="AlphaFoldDB" id="A0A4Y2KZI5"/>
<dbReference type="EMBL" id="BGPR01005117">
    <property type="protein sequence ID" value="GBN06953.1"/>
    <property type="molecule type" value="Genomic_DNA"/>
</dbReference>